<dbReference type="SMART" id="SM00320">
    <property type="entry name" value="WD40"/>
    <property type="match status" value="3"/>
</dbReference>
<organism evidence="2 3">
    <name type="scientific">Armillaria novae-zelandiae</name>
    <dbReference type="NCBI Taxonomy" id="153914"/>
    <lineage>
        <taxon>Eukaryota</taxon>
        <taxon>Fungi</taxon>
        <taxon>Dikarya</taxon>
        <taxon>Basidiomycota</taxon>
        <taxon>Agaricomycotina</taxon>
        <taxon>Agaricomycetes</taxon>
        <taxon>Agaricomycetidae</taxon>
        <taxon>Agaricales</taxon>
        <taxon>Marasmiineae</taxon>
        <taxon>Physalacriaceae</taxon>
        <taxon>Armillaria</taxon>
    </lineage>
</organism>
<keyword evidence="1" id="KW-1133">Transmembrane helix</keyword>
<keyword evidence="3" id="KW-1185">Reference proteome</keyword>
<reference evidence="2" key="1">
    <citation type="submission" date="2023-06" db="EMBL/GenBank/DDBJ databases">
        <authorList>
            <consortium name="Lawrence Berkeley National Laboratory"/>
            <person name="Ahrendt S."/>
            <person name="Sahu N."/>
            <person name="Indic B."/>
            <person name="Wong-Bajracharya J."/>
            <person name="Merenyi Z."/>
            <person name="Ke H.-M."/>
            <person name="Monk M."/>
            <person name="Kocsube S."/>
            <person name="Drula E."/>
            <person name="Lipzen A."/>
            <person name="Balint B."/>
            <person name="Henrissat B."/>
            <person name="Andreopoulos B."/>
            <person name="Martin F.M."/>
            <person name="Harder C.B."/>
            <person name="Rigling D."/>
            <person name="Ford K.L."/>
            <person name="Foster G.D."/>
            <person name="Pangilinan J."/>
            <person name="Papanicolaou A."/>
            <person name="Barry K."/>
            <person name="LaButti K."/>
            <person name="Viragh M."/>
            <person name="Koriabine M."/>
            <person name="Yan M."/>
            <person name="Riley R."/>
            <person name="Champramary S."/>
            <person name="Plett K.L."/>
            <person name="Tsai I.J."/>
            <person name="Slot J."/>
            <person name="Sipos G."/>
            <person name="Plett J."/>
            <person name="Nagy L.G."/>
            <person name="Grigoriev I.V."/>
        </authorList>
    </citation>
    <scope>NUCLEOTIDE SEQUENCE</scope>
    <source>
        <strain evidence="2">ICMP 16352</strain>
    </source>
</reference>
<dbReference type="AlphaFoldDB" id="A0AA39TQV0"/>
<name>A0AA39TQV0_9AGAR</name>
<accession>A0AA39TQV0</accession>
<dbReference type="InterPro" id="IPR001680">
    <property type="entry name" value="WD40_rpt"/>
</dbReference>
<proteinExistence type="predicted"/>
<dbReference type="InterPro" id="IPR015943">
    <property type="entry name" value="WD40/YVTN_repeat-like_dom_sf"/>
</dbReference>
<dbReference type="EMBL" id="JAUEPR010000114">
    <property type="protein sequence ID" value="KAK0463333.1"/>
    <property type="molecule type" value="Genomic_DNA"/>
</dbReference>
<keyword evidence="1" id="KW-0472">Membrane</keyword>
<evidence type="ECO:0000256" key="1">
    <source>
        <dbReference type="SAM" id="Phobius"/>
    </source>
</evidence>
<comment type="caution">
    <text evidence="2">The sequence shown here is derived from an EMBL/GenBank/DDBJ whole genome shotgun (WGS) entry which is preliminary data.</text>
</comment>
<keyword evidence="1" id="KW-0812">Transmembrane</keyword>
<gene>
    <name evidence="2" type="ORF">IW261DRAFT_1575916</name>
</gene>
<dbReference type="InterPro" id="IPR036322">
    <property type="entry name" value="WD40_repeat_dom_sf"/>
</dbReference>
<evidence type="ECO:0000313" key="2">
    <source>
        <dbReference type="EMBL" id="KAK0463333.1"/>
    </source>
</evidence>
<dbReference type="SUPFAM" id="SSF50978">
    <property type="entry name" value="WD40 repeat-like"/>
    <property type="match status" value="1"/>
</dbReference>
<feature type="transmembrane region" description="Helical" evidence="1">
    <location>
        <begin position="346"/>
        <end position="377"/>
    </location>
</feature>
<evidence type="ECO:0000313" key="3">
    <source>
        <dbReference type="Proteomes" id="UP001175227"/>
    </source>
</evidence>
<dbReference type="Pfam" id="PF00400">
    <property type="entry name" value="WD40"/>
    <property type="match status" value="1"/>
</dbReference>
<protein>
    <submittedName>
        <fullName evidence="2">WD40-repeat-containing domain protein</fullName>
    </submittedName>
</protein>
<dbReference type="Gene3D" id="2.130.10.10">
    <property type="entry name" value="YVTN repeat-like/Quinoprotein amine dehydrogenase"/>
    <property type="match status" value="1"/>
</dbReference>
<sequence>MTSPKPHYALENTLCGHRGAVLCLSATTSGAMLASGGTDGVKLWRLDKMTKIRTPAEAGLRGAATALAWIRGEDDRGEALTFGTQAGYVVCWKEEEGEFVEVDCARLANASEITSIGFDQASNRIAIASRAGVVQLCGLDNSKRLSAIFTVSMQNHLPKTIAFSTTPKAGGGRPMITFGMHDGLICTLKSSDGKVETTQNVGAKIGHAAVDLQKGVFCLDLPDEGAALYKVGDGTRIRTFPVPVKKSARPRQVTFAEECRVVISGSDHGIVYAFDRSSEEAETLVTGNVERVQTVMATELDGTPVVIAAQSQERDDFANIYIWKKKKVSATIQEVVTEPRTRTTNLWALFAIAAGLLIFYQNLVPILFALIGAIGLWW</sequence>
<dbReference type="Proteomes" id="UP001175227">
    <property type="component" value="Unassembled WGS sequence"/>
</dbReference>